<keyword evidence="4" id="KW-1185">Reference proteome</keyword>
<dbReference type="InterPro" id="IPR017518">
    <property type="entry name" value="CHP03084"/>
</dbReference>
<feature type="domain" description="Mycothiol-dependent maleylpyruvate isomerase metal-binding" evidence="2">
    <location>
        <begin position="12"/>
        <end position="147"/>
    </location>
</feature>
<organism evidence="3 4">
    <name type="scientific">Actinoalloteichus hoggarensis</name>
    <dbReference type="NCBI Taxonomy" id="1470176"/>
    <lineage>
        <taxon>Bacteria</taxon>
        <taxon>Bacillati</taxon>
        <taxon>Actinomycetota</taxon>
        <taxon>Actinomycetes</taxon>
        <taxon>Pseudonocardiales</taxon>
        <taxon>Pseudonocardiaceae</taxon>
        <taxon>Actinoalloteichus</taxon>
    </lineage>
</organism>
<dbReference type="OrthoDB" id="113180at2"/>
<dbReference type="EMBL" id="CP022521">
    <property type="protein sequence ID" value="ASO20939.1"/>
    <property type="molecule type" value="Genomic_DNA"/>
</dbReference>
<dbReference type="GO" id="GO:0046872">
    <property type="term" value="F:metal ion binding"/>
    <property type="evidence" value="ECO:0007669"/>
    <property type="project" value="InterPro"/>
</dbReference>
<dbReference type="InterPro" id="IPR017517">
    <property type="entry name" value="Maleyloyr_isom"/>
</dbReference>
<dbReference type="RefSeq" id="WP_093942198.1">
    <property type="nucleotide sequence ID" value="NZ_CP022521.1"/>
</dbReference>
<sequence length="267" mass="28776">MAQLQDVISALKAEGDAVDRLVAGLAEADWDRPTPAPGWTIAHQIAHLTATFRMAAAAAAEPALFTRMTSTVQGDFDAAVDSALAPFLALPRPELLASWREQRTAAEDALAAVPPDQTVPWLVNPLPPAVLASAGMMELFGHGQDIADTLGIRREHTDRIRPLVVFGARTRDFGYLARGLQPPSEEFRFELTAPSGERWSLGDAAASQQVSGPAVDFCLLVTRRRHRDDLALVAQGDEARRWLDIAQAYRGPAGAGRVPGQFAAMPR</sequence>
<evidence type="ECO:0000259" key="1">
    <source>
        <dbReference type="Pfam" id="PF08608"/>
    </source>
</evidence>
<proteinExistence type="predicted"/>
<evidence type="ECO:0000259" key="2">
    <source>
        <dbReference type="Pfam" id="PF11716"/>
    </source>
</evidence>
<dbReference type="Gene3D" id="1.20.120.450">
    <property type="entry name" value="dinb family like domain"/>
    <property type="match status" value="1"/>
</dbReference>
<dbReference type="InterPro" id="IPR034660">
    <property type="entry name" value="DinB/YfiT-like"/>
</dbReference>
<dbReference type="InterPro" id="IPR024344">
    <property type="entry name" value="MDMPI_metal-binding"/>
</dbReference>
<dbReference type="KEGG" id="ahg:AHOG_16565"/>
<dbReference type="SUPFAM" id="SSF109854">
    <property type="entry name" value="DinB/YfiT-like putative metalloenzymes"/>
    <property type="match status" value="1"/>
</dbReference>
<gene>
    <name evidence="3" type="ORF">AHOG_16565</name>
</gene>
<evidence type="ECO:0000313" key="3">
    <source>
        <dbReference type="EMBL" id="ASO20939.1"/>
    </source>
</evidence>
<dbReference type="AlphaFoldDB" id="A0A221W5R4"/>
<dbReference type="InterPro" id="IPR013917">
    <property type="entry name" value="tRNA_wybutosine-synth"/>
</dbReference>
<name>A0A221W5R4_9PSEU</name>
<dbReference type="NCBIfam" id="TIGR03083">
    <property type="entry name" value="maleylpyruvate isomerase family mycothiol-dependent enzyme"/>
    <property type="match status" value="1"/>
</dbReference>
<dbReference type="Pfam" id="PF08608">
    <property type="entry name" value="Wyosine_form"/>
    <property type="match status" value="1"/>
</dbReference>
<accession>A0A221W5R4</accession>
<dbReference type="Proteomes" id="UP000204221">
    <property type="component" value="Chromosome"/>
</dbReference>
<feature type="domain" description="tRNA wybutosine-synthesis" evidence="1">
    <location>
        <begin position="183"/>
        <end position="234"/>
    </location>
</feature>
<dbReference type="Pfam" id="PF11716">
    <property type="entry name" value="MDMPI_N"/>
    <property type="match status" value="1"/>
</dbReference>
<evidence type="ECO:0000313" key="4">
    <source>
        <dbReference type="Proteomes" id="UP000204221"/>
    </source>
</evidence>
<protein>
    <submittedName>
        <fullName evidence="3">Uncharacterized protein</fullName>
    </submittedName>
</protein>
<dbReference type="NCBIfam" id="TIGR03084">
    <property type="entry name" value="TIGR03084 family metal-binding protein"/>
    <property type="match status" value="1"/>
</dbReference>
<reference evidence="3 4" key="1">
    <citation type="submission" date="2017-07" db="EMBL/GenBank/DDBJ databases">
        <title>Complete genome sequence of Actinoalloteichus hoggarensis DSM 45943, type strain of Actinoalloteichus hoggarensis.</title>
        <authorList>
            <person name="Ruckert C."/>
            <person name="Nouioui I."/>
            <person name="Willmese J."/>
            <person name="van Wezel G."/>
            <person name="Klenk H.-P."/>
            <person name="Kalinowski J."/>
            <person name="Zotchev S.B."/>
        </authorList>
    </citation>
    <scope>NUCLEOTIDE SEQUENCE [LARGE SCALE GENOMIC DNA]</scope>
    <source>
        <strain evidence="3 4">DSM 45943</strain>
    </source>
</reference>